<keyword evidence="2" id="KW-1185">Reference proteome</keyword>
<evidence type="ECO:0000313" key="1">
    <source>
        <dbReference type="EMBL" id="CAH2085469.1"/>
    </source>
</evidence>
<evidence type="ECO:0000313" key="2">
    <source>
        <dbReference type="Proteomes" id="UP001153954"/>
    </source>
</evidence>
<proteinExistence type="predicted"/>
<sequence>MALSVRSGAAETTTLKLALPSFCTVFQAELLAICKATRITAEILAGSAHTGLEGMSVPNIREAALKPKKHFDHESCPVSFVKRSIRIRSFGECYRRYRAGEMADVTRMFVPDAIATYGII</sequence>
<dbReference type="EMBL" id="CAKOGL010000004">
    <property type="protein sequence ID" value="CAH2085469.1"/>
    <property type="molecule type" value="Genomic_DNA"/>
</dbReference>
<comment type="caution">
    <text evidence="1">The sequence shown here is derived from an EMBL/GenBank/DDBJ whole genome shotgun (WGS) entry which is preliminary data.</text>
</comment>
<evidence type="ECO:0008006" key="3">
    <source>
        <dbReference type="Google" id="ProtNLM"/>
    </source>
</evidence>
<accession>A0AAU9TFF6</accession>
<gene>
    <name evidence="1" type="ORF">EEDITHA_LOCUS1943</name>
</gene>
<dbReference type="Proteomes" id="UP001153954">
    <property type="component" value="Unassembled WGS sequence"/>
</dbReference>
<organism evidence="1 2">
    <name type="scientific">Euphydryas editha</name>
    <name type="common">Edith's checkerspot</name>
    <dbReference type="NCBI Taxonomy" id="104508"/>
    <lineage>
        <taxon>Eukaryota</taxon>
        <taxon>Metazoa</taxon>
        <taxon>Ecdysozoa</taxon>
        <taxon>Arthropoda</taxon>
        <taxon>Hexapoda</taxon>
        <taxon>Insecta</taxon>
        <taxon>Pterygota</taxon>
        <taxon>Neoptera</taxon>
        <taxon>Endopterygota</taxon>
        <taxon>Lepidoptera</taxon>
        <taxon>Glossata</taxon>
        <taxon>Ditrysia</taxon>
        <taxon>Papilionoidea</taxon>
        <taxon>Nymphalidae</taxon>
        <taxon>Nymphalinae</taxon>
        <taxon>Euphydryas</taxon>
    </lineage>
</organism>
<reference evidence="1" key="1">
    <citation type="submission" date="2022-03" db="EMBL/GenBank/DDBJ databases">
        <authorList>
            <person name="Tunstrom K."/>
        </authorList>
    </citation>
    <scope>NUCLEOTIDE SEQUENCE</scope>
</reference>
<protein>
    <recommendedName>
        <fullName evidence="3">Ribosomal protein S14</fullName>
    </recommendedName>
</protein>
<dbReference type="AlphaFoldDB" id="A0AAU9TFF6"/>
<name>A0AAU9TFF6_EUPED</name>